<comment type="caution">
    <text evidence="2">The sequence shown here is derived from an EMBL/GenBank/DDBJ whole genome shotgun (WGS) entry which is preliminary data.</text>
</comment>
<dbReference type="EMBL" id="JAFDVD010000005">
    <property type="protein sequence ID" value="MBM6399463.1"/>
    <property type="molecule type" value="Genomic_DNA"/>
</dbReference>
<feature type="compositionally biased region" description="Basic residues" evidence="1">
    <location>
        <begin position="49"/>
        <end position="58"/>
    </location>
</feature>
<dbReference type="Proteomes" id="UP001430172">
    <property type="component" value="Unassembled WGS sequence"/>
</dbReference>
<evidence type="ECO:0000256" key="1">
    <source>
        <dbReference type="SAM" id="MobiDB-lite"/>
    </source>
</evidence>
<evidence type="ECO:0000313" key="2">
    <source>
        <dbReference type="EMBL" id="MBM6399463.1"/>
    </source>
</evidence>
<protein>
    <submittedName>
        <fullName evidence="2">Uncharacterized protein</fullName>
    </submittedName>
</protein>
<name>A0ABS2CJ14_9MICO</name>
<sequence>MHTPENPDAGQGPVPLDIGDDVGALVVTMPDDRPDLADLEVEIRPVGATRRHGHTHHHTDHDHDHAYPHVGVVGRPTPAGTVHSLVYAAVAAGDYELCPMPGDDVVLTATVVGGEVTELDWPG</sequence>
<dbReference type="RefSeq" id="WP_204129957.1">
    <property type="nucleotide sequence ID" value="NZ_JAFDVD010000005.1"/>
</dbReference>
<accession>A0ABS2CJ14</accession>
<reference evidence="2" key="1">
    <citation type="submission" date="2021-02" db="EMBL/GenBank/DDBJ databases">
        <title>Phycicoccus sp. MQZ13P-5T, whole genome shotgun sequence.</title>
        <authorList>
            <person name="Tuo L."/>
        </authorList>
    </citation>
    <scope>NUCLEOTIDE SEQUENCE</scope>
    <source>
        <strain evidence="2">MQZ13P-5</strain>
    </source>
</reference>
<gene>
    <name evidence="2" type="ORF">JQN70_03600</name>
</gene>
<organism evidence="2 3">
    <name type="scientific">Phycicoccus sonneratiae</name>
    <dbReference type="NCBI Taxonomy" id="2807628"/>
    <lineage>
        <taxon>Bacteria</taxon>
        <taxon>Bacillati</taxon>
        <taxon>Actinomycetota</taxon>
        <taxon>Actinomycetes</taxon>
        <taxon>Micrococcales</taxon>
        <taxon>Intrasporangiaceae</taxon>
        <taxon>Phycicoccus</taxon>
    </lineage>
</organism>
<evidence type="ECO:0000313" key="3">
    <source>
        <dbReference type="Proteomes" id="UP001430172"/>
    </source>
</evidence>
<feature type="region of interest" description="Disordered" evidence="1">
    <location>
        <begin position="49"/>
        <end position="75"/>
    </location>
</feature>
<keyword evidence="3" id="KW-1185">Reference proteome</keyword>
<proteinExistence type="predicted"/>